<dbReference type="InterPro" id="IPR036390">
    <property type="entry name" value="WH_DNA-bd_sf"/>
</dbReference>
<keyword evidence="5" id="KW-0238">DNA-binding</keyword>
<dbReference type="Pfam" id="PF01475">
    <property type="entry name" value="FUR"/>
    <property type="match status" value="1"/>
</dbReference>
<comment type="caution">
    <text evidence="7">The sequence shown here is derived from an EMBL/GenBank/DDBJ whole genome shotgun (WGS) entry which is preliminary data.</text>
</comment>
<name>A0ABR8QF65_9CELL</name>
<dbReference type="InterPro" id="IPR036388">
    <property type="entry name" value="WH-like_DNA-bd_sf"/>
</dbReference>
<organism evidence="7 8">
    <name type="scientific">Cellulomonas avistercoris</name>
    <dbReference type="NCBI Taxonomy" id="2762242"/>
    <lineage>
        <taxon>Bacteria</taxon>
        <taxon>Bacillati</taxon>
        <taxon>Actinomycetota</taxon>
        <taxon>Actinomycetes</taxon>
        <taxon>Micrococcales</taxon>
        <taxon>Cellulomonadaceae</taxon>
        <taxon>Cellulomonas</taxon>
    </lineage>
</organism>
<keyword evidence="2" id="KW-0678">Repressor</keyword>
<protein>
    <submittedName>
        <fullName evidence="7">Transcriptional repressor</fullName>
    </submittedName>
</protein>
<proteinExistence type="inferred from homology"/>
<dbReference type="SUPFAM" id="SSF46785">
    <property type="entry name" value="Winged helix' DNA-binding domain"/>
    <property type="match status" value="1"/>
</dbReference>
<keyword evidence="4" id="KW-0805">Transcription regulation</keyword>
<comment type="similarity">
    <text evidence="1">Belongs to the Fur family.</text>
</comment>
<evidence type="ECO:0000256" key="3">
    <source>
        <dbReference type="ARBA" id="ARBA00022833"/>
    </source>
</evidence>
<gene>
    <name evidence="7" type="ORF">H9657_12430</name>
</gene>
<sequence>MTSEVVRRPAATVAEGAVAADPATTIERVGVLLRARGERMTRARRAVLTVLACDGGHLGAEEVVGRVAALDAGVHRATVYRTLDALADLGVVQHVHVRRTGTAYHLAHGGREHLHAECRRCGAVQDLPADLLDDVARAVLDRDGFTVEPTHVALSGLCAACVTGDPPGGHAR</sequence>
<evidence type="ECO:0000256" key="4">
    <source>
        <dbReference type="ARBA" id="ARBA00023015"/>
    </source>
</evidence>
<keyword evidence="6" id="KW-0804">Transcription</keyword>
<dbReference type="PANTHER" id="PTHR33202:SF7">
    <property type="entry name" value="FERRIC UPTAKE REGULATION PROTEIN"/>
    <property type="match status" value="1"/>
</dbReference>
<dbReference type="InterPro" id="IPR043135">
    <property type="entry name" value="Fur_C"/>
</dbReference>
<evidence type="ECO:0000256" key="1">
    <source>
        <dbReference type="ARBA" id="ARBA00007957"/>
    </source>
</evidence>
<dbReference type="Gene3D" id="1.10.10.10">
    <property type="entry name" value="Winged helix-like DNA-binding domain superfamily/Winged helix DNA-binding domain"/>
    <property type="match status" value="1"/>
</dbReference>
<keyword evidence="3" id="KW-0862">Zinc</keyword>
<dbReference type="Proteomes" id="UP000604241">
    <property type="component" value="Unassembled WGS sequence"/>
</dbReference>
<evidence type="ECO:0000256" key="2">
    <source>
        <dbReference type="ARBA" id="ARBA00022491"/>
    </source>
</evidence>
<evidence type="ECO:0000256" key="6">
    <source>
        <dbReference type="ARBA" id="ARBA00023163"/>
    </source>
</evidence>
<keyword evidence="8" id="KW-1185">Reference proteome</keyword>
<dbReference type="InterPro" id="IPR002481">
    <property type="entry name" value="FUR"/>
</dbReference>
<reference evidence="7 8" key="1">
    <citation type="submission" date="2020-08" db="EMBL/GenBank/DDBJ databases">
        <title>A Genomic Blueprint of the Chicken Gut Microbiome.</title>
        <authorList>
            <person name="Gilroy R."/>
            <person name="Ravi A."/>
            <person name="Getino M."/>
            <person name="Pursley I."/>
            <person name="Horton D.L."/>
            <person name="Alikhan N.-F."/>
            <person name="Baker D."/>
            <person name="Gharbi K."/>
            <person name="Hall N."/>
            <person name="Watson M."/>
            <person name="Adriaenssens E.M."/>
            <person name="Foster-Nyarko E."/>
            <person name="Jarju S."/>
            <person name="Secka A."/>
            <person name="Antonio M."/>
            <person name="Oren A."/>
            <person name="Chaudhuri R."/>
            <person name="La Ragione R.M."/>
            <person name="Hildebrand F."/>
            <person name="Pallen M.J."/>
        </authorList>
    </citation>
    <scope>NUCLEOTIDE SEQUENCE [LARGE SCALE GENOMIC DNA]</scope>
    <source>
        <strain evidence="7 8">Sa3CUA2</strain>
    </source>
</reference>
<accession>A0ABR8QF65</accession>
<dbReference type="RefSeq" id="WP_191783729.1">
    <property type="nucleotide sequence ID" value="NZ_JACSQV010000010.1"/>
</dbReference>
<evidence type="ECO:0000313" key="7">
    <source>
        <dbReference type="EMBL" id="MBD7919077.1"/>
    </source>
</evidence>
<evidence type="ECO:0000256" key="5">
    <source>
        <dbReference type="ARBA" id="ARBA00023125"/>
    </source>
</evidence>
<evidence type="ECO:0000313" key="8">
    <source>
        <dbReference type="Proteomes" id="UP000604241"/>
    </source>
</evidence>
<dbReference type="CDD" id="cd07153">
    <property type="entry name" value="Fur_like"/>
    <property type="match status" value="1"/>
</dbReference>
<dbReference type="Gene3D" id="3.30.1490.190">
    <property type="match status" value="1"/>
</dbReference>
<dbReference type="PANTHER" id="PTHR33202">
    <property type="entry name" value="ZINC UPTAKE REGULATION PROTEIN"/>
    <property type="match status" value="1"/>
</dbReference>
<dbReference type="EMBL" id="JACSQV010000010">
    <property type="protein sequence ID" value="MBD7919077.1"/>
    <property type="molecule type" value="Genomic_DNA"/>
</dbReference>